<protein>
    <submittedName>
        <fullName evidence="2">Teichoic acid polysaccharide export protein</fullName>
    </submittedName>
</protein>
<organism evidence="2 3">
    <name type="scientific">Companilactobacillus nodensis DSM 19682 = JCM 14932 = NBRC 107160</name>
    <dbReference type="NCBI Taxonomy" id="1423775"/>
    <lineage>
        <taxon>Bacteria</taxon>
        <taxon>Bacillati</taxon>
        <taxon>Bacillota</taxon>
        <taxon>Bacilli</taxon>
        <taxon>Lactobacillales</taxon>
        <taxon>Lactobacillaceae</taxon>
        <taxon>Companilactobacillus</taxon>
    </lineage>
</organism>
<comment type="caution">
    <text evidence="2">The sequence shown here is derived from an EMBL/GenBank/DDBJ whole genome shotgun (WGS) entry which is preliminary data.</text>
</comment>
<feature type="transmembrane region" description="Helical" evidence="1">
    <location>
        <begin position="12"/>
        <end position="29"/>
    </location>
</feature>
<feature type="transmembrane region" description="Helical" evidence="1">
    <location>
        <begin position="384"/>
        <end position="403"/>
    </location>
</feature>
<dbReference type="EMBL" id="AZDZ01000022">
    <property type="protein sequence ID" value="KRK78739.1"/>
    <property type="molecule type" value="Genomic_DNA"/>
</dbReference>
<evidence type="ECO:0000313" key="3">
    <source>
        <dbReference type="Proteomes" id="UP000051248"/>
    </source>
</evidence>
<keyword evidence="1" id="KW-0812">Transmembrane</keyword>
<feature type="transmembrane region" description="Helical" evidence="1">
    <location>
        <begin position="415"/>
        <end position="432"/>
    </location>
</feature>
<gene>
    <name evidence="2" type="ORF">FD03_GL002516</name>
</gene>
<feature type="transmembrane region" description="Helical" evidence="1">
    <location>
        <begin position="158"/>
        <end position="178"/>
    </location>
</feature>
<feature type="transmembrane region" description="Helical" evidence="1">
    <location>
        <begin position="213"/>
        <end position="229"/>
    </location>
</feature>
<dbReference type="STRING" id="1423775.FD03_GL002516"/>
<keyword evidence="3" id="KW-1185">Reference proteome</keyword>
<dbReference type="eggNOG" id="ENOG5030A5D">
    <property type="taxonomic scope" value="Bacteria"/>
</dbReference>
<keyword evidence="1" id="KW-1133">Transmembrane helix</keyword>
<evidence type="ECO:0000313" key="2">
    <source>
        <dbReference type="EMBL" id="KRK78739.1"/>
    </source>
</evidence>
<proteinExistence type="predicted"/>
<keyword evidence="1" id="KW-0472">Membrane</keyword>
<dbReference type="AlphaFoldDB" id="A0A0R1KBA4"/>
<feature type="transmembrane region" description="Helical" evidence="1">
    <location>
        <begin position="184"/>
        <end position="201"/>
    </location>
</feature>
<sequence>MQSKTSKGWEKIFFPIVFIYFFIFRFLVIPSGDDFFWGGAQGRYLMNHGFYGPQKIYGGSSNGRWIGNISEIFTVHHLLVAMLAYAVFWTLLIWCIWKLAGKSKLALVLSGLFIFTFQDGYISTVLAWNAGFVNYIPPLALMLLFLTFIKDLYDGNKVYNPILLAVYAFFMSLIGGLFVEHLTLYQIFIGVVVILIGRYVYHSNFEWFEGSYLLGAIVSAAIMFSHPAYHEKSTYRDTNFDIHGIINNYFYITHYWFNTLNLIVNIALLVAIIIIATNKLKHTSKMKWMINLASIFLIVYYLVINFWLSRHNYDQFFMYRNLSTRVTLVDGVMTILYWLFLIFCTIYLFKPKKNYVLYFSLFTYFALISPFIIIISPINSREFFTAYVFLYIAAILYVLKAASYFNKSVIKNLKTVLVVVLALCAVSVGYKMTANYHANMVRVQNERFLSGQAQLPNHVPYRKYVLSNDALLQQSSTYWKEFLNKSWLQRLL</sequence>
<dbReference type="Proteomes" id="UP000051248">
    <property type="component" value="Unassembled WGS sequence"/>
</dbReference>
<feature type="transmembrane region" description="Helical" evidence="1">
    <location>
        <begin position="128"/>
        <end position="146"/>
    </location>
</feature>
<feature type="transmembrane region" description="Helical" evidence="1">
    <location>
        <begin position="78"/>
        <end position="97"/>
    </location>
</feature>
<feature type="transmembrane region" description="Helical" evidence="1">
    <location>
        <begin position="356"/>
        <end position="378"/>
    </location>
</feature>
<dbReference type="OrthoDB" id="1821221at2"/>
<dbReference type="InterPro" id="IPR045691">
    <property type="entry name" value="DUF6056"/>
</dbReference>
<feature type="transmembrane region" description="Helical" evidence="1">
    <location>
        <begin position="328"/>
        <end position="349"/>
    </location>
</feature>
<feature type="transmembrane region" description="Helical" evidence="1">
    <location>
        <begin position="288"/>
        <end position="308"/>
    </location>
</feature>
<feature type="transmembrane region" description="Helical" evidence="1">
    <location>
        <begin position="255"/>
        <end position="276"/>
    </location>
</feature>
<dbReference type="PATRIC" id="fig|1423775.4.peg.2559"/>
<accession>A0A0R1KBA4</accession>
<evidence type="ECO:0000256" key="1">
    <source>
        <dbReference type="SAM" id="Phobius"/>
    </source>
</evidence>
<reference evidence="2 3" key="1">
    <citation type="journal article" date="2015" name="Genome Announc.">
        <title>Expanding the biotechnology potential of lactobacilli through comparative genomics of 213 strains and associated genera.</title>
        <authorList>
            <person name="Sun Z."/>
            <person name="Harris H.M."/>
            <person name="McCann A."/>
            <person name="Guo C."/>
            <person name="Argimon S."/>
            <person name="Zhang W."/>
            <person name="Yang X."/>
            <person name="Jeffery I.B."/>
            <person name="Cooney J.C."/>
            <person name="Kagawa T.F."/>
            <person name="Liu W."/>
            <person name="Song Y."/>
            <person name="Salvetti E."/>
            <person name="Wrobel A."/>
            <person name="Rasinkangas P."/>
            <person name="Parkhill J."/>
            <person name="Rea M.C."/>
            <person name="O'Sullivan O."/>
            <person name="Ritari J."/>
            <person name="Douillard F.P."/>
            <person name="Paul Ross R."/>
            <person name="Yang R."/>
            <person name="Briner A.E."/>
            <person name="Felis G.E."/>
            <person name="de Vos W.M."/>
            <person name="Barrangou R."/>
            <person name="Klaenhammer T.R."/>
            <person name="Caufield P.W."/>
            <person name="Cui Y."/>
            <person name="Zhang H."/>
            <person name="O'Toole P.W."/>
        </authorList>
    </citation>
    <scope>NUCLEOTIDE SEQUENCE [LARGE SCALE GENOMIC DNA]</scope>
    <source>
        <strain evidence="2 3">DSM 19682</strain>
    </source>
</reference>
<name>A0A0R1KBA4_9LACO</name>
<feature type="transmembrane region" description="Helical" evidence="1">
    <location>
        <begin position="104"/>
        <end position="122"/>
    </location>
</feature>
<dbReference type="Pfam" id="PF19528">
    <property type="entry name" value="DUF6056"/>
    <property type="match status" value="1"/>
</dbReference>
<dbReference type="RefSeq" id="WP_056979882.1">
    <property type="nucleotide sequence ID" value="NZ_AZDZ01000022.1"/>
</dbReference>